<feature type="domain" description="Aminoglycoside phosphotransferase" evidence="1">
    <location>
        <begin position="52"/>
        <end position="271"/>
    </location>
</feature>
<dbReference type="PANTHER" id="PTHR47829">
    <property type="entry name" value="HYDROLASE, PUTATIVE (AFU_ORTHOLOGUE AFUA_1G12880)-RELATED"/>
    <property type="match status" value="1"/>
</dbReference>
<dbReference type="InterPro" id="IPR041726">
    <property type="entry name" value="ACAD10_11_N"/>
</dbReference>
<accession>A0A9X2W0K2</accession>
<dbReference type="InterPro" id="IPR052898">
    <property type="entry name" value="ACAD10-like"/>
</dbReference>
<dbReference type="Pfam" id="PF01636">
    <property type="entry name" value="APH"/>
    <property type="match status" value="1"/>
</dbReference>
<evidence type="ECO:0000259" key="1">
    <source>
        <dbReference type="Pfam" id="PF01636"/>
    </source>
</evidence>
<proteinExistence type="predicted"/>
<evidence type="ECO:0000313" key="2">
    <source>
        <dbReference type="EMBL" id="MCT2558502.1"/>
    </source>
</evidence>
<dbReference type="CDD" id="cd05154">
    <property type="entry name" value="ACAD10_11_N-like"/>
    <property type="match status" value="1"/>
</dbReference>
<dbReference type="PANTHER" id="PTHR47829:SF3">
    <property type="entry name" value="AMINOGLYCOSIDE PHOSPHOTRANSFERASE DOMAIN-CONTAINING PROTEIN"/>
    <property type="match status" value="1"/>
</dbReference>
<dbReference type="SUPFAM" id="SSF56112">
    <property type="entry name" value="Protein kinase-like (PK-like)"/>
    <property type="match status" value="1"/>
</dbReference>
<dbReference type="Gene3D" id="3.90.1200.10">
    <property type="match status" value="1"/>
</dbReference>
<comment type="caution">
    <text evidence="2">The sequence shown here is derived from an EMBL/GenBank/DDBJ whole genome shotgun (WGS) entry which is preliminary data.</text>
</comment>
<dbReference type="AlphaFoldDB" id="A0A9X2W0K2"/>
<dbReference type="InterPro" id="IPR002575">
    <property type="entry name" value="Aminoglycoside_PTrfase"/>
</dbReference>
<evidence type="ECO:0000313" key="3">
    <source>
        <dbReference type="Proteomes" id="UP001142648"/>
    </source>
</evidence>
<organism evidence="2 3">
    <name type="scientific">Tsuneonella litorea</name>
    <dbReference type="NCBI Taxonomy" id="2976475"/>
    <lineage>
        <taxon>Bacteria</taxon>
        <taxon>Pseudomonadati</taxon>
        <taxon>Pseudomonadota</taxon>
        <taxon>Alphaproteobacteria</taxon>
        <taxon>Sphingomonadales</taxon>
        <taxon>Erythrobacteraceae</taxon>
        <taxon>Tsuneonella</taxon>
    </lineage>
</organism>
<dbReference type="Proteomes" id="UP001142648">
    <property type="component" value="Unassembled WGS sequence"/>
</dbReference>
<dbReference type="EMBL" id="JAOAMV010000002">
    <property type="protein sequence ID" value="MCT2558502.1"/>
    <property type="molecule type" value="Genomic_DNA"/>
</dbReference>
<sequence>MSTPSPEIKDATAAFTGTVEPSAADHLDEGRLTQWMEANVEGFEGPLSQGKFKGGQSNPTYKISTPNKDYVLRRKPFGKLLPSAHAVDREFRVQSGLHKVGFPVARQYGLCTDDDVIGSWFYVMDMVDGRTIWDGAMPGASPEERRAVYFEMTDTLAALHNVDLGEAGLEDYGKPGNYFGRQVDRWTKQYRLSETDHLPSMEKLIAYLPATLPEQTRTSVVHGDYRIDNMIFAHDRAQVLAVLDWELSTLGDPMSDFTYLCMMYVTENGGRSGVMDLDRKALGIPELDELVDRYCAATDRTEVPDMNWYFAYNFFRLAGILQGIKKRVIDGTASSAHAKAQSERVGPLADKAWEFAKKAGASD</sequence>
<dbReference type="RefSeq" id="WP_259961328.1">
    <property type="nucleotide sequence ID" value="NZ_JAOAMV010000002.1"/>
</dbReference>
<protein>
    <submittedName>
        <fullName evidence="2">Phosphotransferase family protein</fullName>
    </submittedName>
</protein>
<dbReference type="Gene3D" id="3.30.200.20">
    <property type="entry name" value="Phosphorylase Kinase, domain 1"/>
    <property type="match status" value="1"/>
</dbReference>
<keyword evidence="3" id="KW-1185">Reference proteome</keyword>
<name>A0A9X2W0K2_9SPHN</name>
<reference evidence="2" key="1">
    <citation type="submission" date="2022-09" db="EMBL/GenBank/DDBJ databases">
        <title>The genome sequence of Tsuneonella sp. YG55.</title>
        <authorList>
            <person name="Liu Y."/>
        </authorList>
    </citation>
    <scope>NUCLEOTIDE SEQUENCE</scope>
    <source>
        <strain evidence="2">YG55</strain>
    </source>
</reference>
<dbReference type="InterPro" id="IPR011009">
    <property type="entry name" value="Kinase-like_dom_sf"/>
</dbReference>
<gene>
    <name evidence="2" type="ORF">N0B51_05865</name>
</gene>